<name>A0A7Y6M3U6_9ACTN</name>
<protein>
    <submittedName>
        <fullName evidence="2">DUF1275 domain-containing protein</fullName>
    </submittedName>
</protein>
<accession>A0A7Y6M3U6</accession>
<keyword evidence="1" id="KW-0472">Membrane</keyword>
<evidence type="ECO:0000313" key="3">
    <source>
        <dbReference type="Proteomes" id="UP000586042"/>
    </source>
</evidence>
<feature type="transmembrane region" description="Helical" evidence="1">
    <location>
        <begin position="150"/>
        <end position="168"/>
    </location>
</feature>
<dbReference type="AlphaFoldDB" id="A0A7Y6M3U6"/>
<dbReference type="Proteomes" id="UP000586042">
    <property type="component" value="Unassembled WGS sequence"/>
</dbReference>
<organism evidence="2 3">
    <name type="scientific">Nonomuraea montanisoli</name>
    <dbReference type="NCBI Taxonomy" id="2741721"/>
    <lineage>
        <taxon>Bacteria</taxon>
        <taxon>Bacillati</taxon>
        <taxon>Actinomycetota</taxon>
        <taxon>Actinomycetes</taxon>
        <taxon>Streptosporangiales</taxon>
        <taxon>Streptosporangiaceae</taxon>
        <taxon>Nonomuraea</taxon>
    </lineage>
</organism>
<evidence type="ECO:0000256" key="1">
    <source>
        <dbReference type="SAM" id="Phobius"/>
    </source>
</evidence>
<keyword evidence="1" id="KW-1133">Transmembrane helix</keyword>
<feature type="transmembrane region" description="Helical" evidence="1">
    <location>
        <begin position="92"/>
        <end position="113"/>
    </location>
</feature>
<dbReference type="PANTHER" id="PTHR37314:SF4">
    <property type="entry name" value="UPF0700 TRANSMEMBRANE PROTEIN YOAK"/>
    <property type="match status" value="1"/>
</dbReference>
<dbReference type="InterPro" id="IPR010699">
    <property type="entry name" value="DUF1275"/>
</dbReference>
<feature type="transmembrane region" description="Helical" evidence="1">
    <location>
        <begin position="125"/>
        <end position="144"/>
    </location>
</feature>
<gene>
    <name evidence="2" type="ORF">HTZ77_14245</name>
</gene>
<keyword evidence="1" id="KW-0812">Transmembrane</keyword>
<comment type="caution">
    <text evidence="2">The sequence shown here is derived from an EMBL/GenBank/DDBJ whole genome shotgun (WGS) entry which is preliminary data.</text>
</comment>
<feature type="transmembrane region" description="Helical" evidence="1">
    <location>
        <begin position="200"/>
        <end position="218"/>
    </location>
</feature>
<evidence type="ECO:0000313" key="2">
    <source>
        <dbReference type="EMBL" id="NUW32584.1"/>
    </source>
</evidence>
<reference evidence="2 3" key="1">
    <citation type="submission" date="2020-06" db="EMBL/GenBank/DDBJ databases">
        <title>Nonomuraea sp. SMC257, a novel actinomycete isolated from soil.</title>
        <authorList>
            <person name="Chanama M."/>
        </authorList>
    </citation>
    <scope>NUCLEOTIDE SEQUENCE [LARGE SCALE GENOMIC DNA]</scope>
    <source>
        <strain evidence="2 3">SMC257</strain>
    </source>
</reference>
<dbReference type="EMBL" id="JABWGN010000005">
    <property type="protein sequence ID" value="NUW32584.1"/>
    <property type="molecule type" value="Genomic_DNA"/>
</dbReference>
<dbReference type="PANTHER" id="PTHR37314">
    <property type="entry name" value="SLR0142 PROTEIN"/>
    <property type="match status" value="1"/>
</dbReference>
<feature type="transmembrane region" description="Helical" evidence="1">
    <location>
        <begin position="61"/>
        <end position="80"/>
    </location>
</feature>
<proteinExistence type="predicted"/>
<dbReference type="RefSeq" id="WP_175590028.1">
    <property type="nucleotide sequence ID" value="NZ_JABWGN010000005.1"/>
</dbReference>
<keyword evidence="3" id="KW-1185">Reference proteome</keyword>
<sequence>MPFAKGSRPERLTVILVLLTGVTGVVEAVSFLGLGRVFTAVMTGNVLFAGFGVFNGEIRPAGPVIALAAFAGGAIGGHWAHGVLVRWRGPRWLTFAIAGEGVLILVAAVLALLLGDRLHHDPHRFAVIVALALAMGSRNATVLRVAAHDLPTTVVTRALAGLFMVSSLATAERRFATVAATFTGAALGALLLGVHPALPLLVAAAIEVVAGVICPPAAR</sequence>
<dbReference type="Pfam" id="PF06912">
    <property type="entry name" value="DUF1275"/>
    <property type="match status" value="1"/>
</dbReference>